<dbReference type="STRING" id="85681.V4V0V4"/>
<accession>V4V0V4</accession>
<dbReference type="PANTHER" id="PTHR46250">
    <property type="entry name" value="MYB/SANT-LIKE DNA-BINDING DOMAIN PROTEIN-RELATED"/>
    <property type="match status" value="1"/>
</dbReference>
<evidence type="ECO:0000259" key="2">
    <source>
        <dbReference type="Pfam" id="PF12776"/>
    </source>
</evidence>
<organism evidence="3 4">
    <name type="scientific">Citrus clementina</name>
    <name type="common">Clementine</name>
    <name type="synonym">Citrus deliciosa x Citrus sinensis</name>
    <dbReference type="NCBI Taxonomy" id="85681"/>
    <lineage>
        <taxon>Eukaryota</taxon>
        <taxon>Viridiplantae</taxon>
        <taxon>Streptophyta</taxon>
        <taxon>Embryophyta</taxon>
        <taxon>Tracheophyta</taxon>
        <taxon>Spermatophyta</taxon>
        <taxon>Magnoliopsida</taxon>
        <taxon>eudicotyledons</taxon>
        <taxon>Gunneridae</taxon>
        <taxon>Pentapetalae</taxon>
        <taxon>rosids</taxon>
        <taxon>malvids</taxon>
        <taxon>Sapindales</taxon>
        <taxon>Rutaceae</taxon>
        <taxon>Aurantioideae</taxon>
        <taxon>Citrus</taxon>
    </lineage>
</organism>
<dbReference type="eggNOG" id="ENOG502S2HS">
    <property type="taxonomic scope" value="Eukaryota"/>
</dbReference>
<protein>
    <recommendedName>
        <fullName evidence="2">Myb/SANT-like domain-containing protein</fullName>
    </recommendedName>
</protein>
<dbReference type="OMA" id="IRRDDAN"/>
<dbReference type="Pfam" id="PF12776">
    <property type="entry name" value="Myb_DNA-bind_3"/>
    <property type="match status" value="1"/>
</dbReference>
<gene>
    <name evidence="3" type="ORF">CICLE_v10003205mg</name>
</gene>
<dbReference type="Proteomes" id="UP000030687">
    <property type="component" value="Unassembled WGS sequence"/>
</dbReference>
<sequence>MWRVDCGFQTGYLNQLESMLELKIPGCGLKAYPHIESRVKYFKLKHNAVADMLALSGFGWDSEKSMIVCDKSVYDEYVKKRKDASGLFLKPFPHYYTLSEIFGRDRANGANAGNADDDEEEVRHEDNFNFTLGNDSTHETFMENILDDMSHTPQSRAHANENESIPSNSSHPKKKIRTKDKTFEIMSSNMGAMAESISAIVPKLDGLISVLSTDDKELSDLQAKLYGEICKIEGLGEQEILDAIDILATKHDMLRVFFNLPNELKKGYILRKIGRGL</sequence>
<feature type="domain" description="Myb/SANT-like" evidence="2">
    <location>
        <begin position="32"/>
        <end position="77"/>
    </location>
</feature>
<dbReference type="AlphaFoldDB" id="V4V0V4"/>
<feature type="compositionally biased region" description="Polar residues" evidence="1">
    <location>
        <begin position="152"/>
        <end position="170"/>
    </location>
</feature>
<reference evidence="3 4" key="1">
    <citation type="submission" date="2013-10" db="EMBL/GenBank/DDBJ databases">
        <authorList>
            <consortium name="International Citrus Genome Consortium"/>
            <person name="Jenkins J."/>
            <person name="Schmutz J."/>
            <person name="Prochnik S."/>
            <person name="Rokhsar D."/>
            <person name="Gmitter F."/>
            <person name="Ollitrault P."/>
            <person name="Machado M."/>
            <person name="Talon M."/>
            <person name="Wincker P."/>
            <person name="Jaillon O."/>
            <person name="Morgante M."/>
        </authorList>
    </citation>
    <scope>NUCLEOTIDE SEQUENCE</scope>
    <source>
        <strain evidence="4">cv. Clemenules</strain>
    </source>
</reference>
<evidence type="ECO:0000313" key="4">
    <source>
        <dbReference type="Proteomes" id="UP000030687"/>
    </source>
</evidence>
<dbReference type="PANTHER" id="PTHR46250:SF15">
    <property type="entry name" value="OS01G0523800 PROTEIN"/>
    <property type="match status" value="1"/>
</dbReference>
<proteinExistence type="predicted"/>
<dbReference type="InParanoid" id="V4V0V4"/>
<evidence type="ECO:0000313" key="3">
    <source>
        <dbReference type="EMBL" id="ESR45399.1"/>
    </source>
</evidence>
<feature type="region of interest" description="Disordered" evidence="1">
    <location>
        <begin position="152"/>
        <end position="177"/>
    </location>
</feature>
<keyword evidence="4" id="KW-1185">Reference proteome</keyword>
<dbReference type="Gramene" id="ESR45399">
    <property type="protein sequence ID" value="ESR45399"/>
    <property type="gene ID" value="CICLE_v10003205mg"/>
</dbReference>
<evidence type="ECO:0000256" key="1">
    <source>
        <dbReference type="SAM" id="MobiDB-lite"/>
    </source>
</evidence>
<name>V4V0V4_CITCL</name>
<dbReference type="OrthoDB" id="1746344at2759"/>
<dbReference type="InterPro" id="IPR024752">
    <property type="entry name" value="Myb/SANT-like_dom"/>
</dbReference>
<dbReference type="KEGG" id="cic:CICLE_v10003205mg"/>
<dbReference type="EMBL" id="KI536799">
    <property type="protein sequence ID" value="ESR45399.1"/>
    <property type="molecule type" value="Genomic_DNA"/>
</dbReference>